<dbReference type="Proteomes" id="UP001407405">
    <property type="component" value="Unassembled WGS sequence"/>
</dbReference>
<feature type="non-terminal residue" evidence="1">
    <location>
        <position position="86"/>
    </location>
</feature>
<evidence type="ECO:0000313" key="2">
    <source>
        <dbReference type="Proteomes" id="UP001407405"/>
    </source>
</evidence>
<dbReference type="EMBL" id="JBCITM010000043">
    <property type="protein sequence ID" value="MEN1762290.1"/>
    <property type="molecule type" value="Genomic_DNA"/>
</dbReference>
<dbReference type="SUPFAM" id="SSF46689">
    <property type="entry name" value="Homeodomain-like"/>
    <property type="match status" value="1"/>
</dbReference>
<dbReference type="InterPro" id="IPR009057">
    <property type="entry name" value="Homeodomain-like_sf"/>
</dbReference>
<proteinExistence type="predicted"/>
<gene>
    <name evidence="1" type="ORF">AAIG11_17595</name>
</gene>
<dbReference type="InterPro" id="IPR001387">
    <property type="entry name" value="Cro/C1-type_HTH"/>
</dbReference>
<reference evidence="1 2" key="1">
    <citation type="submission" date="2024-04" db="EMBL/GenBank/DDBJ databases">
        <title>Genome sequencing and metabolic network reconstruction of aminoacids and betaine degradation by Anoxynatronum sibiricum.</title>
        <authorList>
            <person name="Detkova E.N."/>
            <person name="Boltjanskaja Y.V."/>
            <person name="Mardanov A.V."/>
            <person name="Kevbrin V."/>
        </authorList>
    </citation>
    <scope>NUCLEOTIDE SEQUENCE [LARGE SCALE GENOMIC DNA]</scope>
    <source>
        <strain evidence="1 2">Z-7981</strain>
    </source>
</reference>
<protein>
    <submittedName>
        <fullName evidence="1">IS21 family transposase</fullName>
    </submittedName>
</protein>
<comment type="caution">
    <text evidence="1">The sequence shown here is derived from an EMBL/GenBank/DDBJ whole genome shotgun (WGS) entry which is preliminary data.</text>
</comment>
<sequence length="86" mass="9998">MIVDVDLYGQIRHMFTQEGMTQRAISRTLGISRNTVKKYCEGNHVPWERKPYERISSVVTEEIRAFIQECLDQDEAEGLKKQSHTA</sequence>
<keyword evidence="2" id="KW-1185">Reference proteome</keyword>
<dbReference type="Gene3D" id="1.10.10.60">
    <property type="entry name" value="Homeodomain-like"/>
    <property type="match status" value="1"/>
</dbReference>
<accession>A0ABU9VYQ5</accession>
<evidence type="ECO:0000313" key="1">
    <source>
        <dbReference type="EMBL" id="MEN1762290.1"/>
    </source>
</evidence>
<name>A0ABU9VYQ5_9CLOT</name>
<organism evidence="1 2">
    <name type="scientific">Anoxynatronum sibiricum</name>
    <dbReference type="NCBI Taxonomy" id="210623"/>
    <lineage>
        <taxon>Bacteria</taxon>
        <taxon>Bacillati</taxon>
        <taxon>Bacillota</taxon>
        <taxon>Clostridia</taxon>
        <taxon>Eubacteriales</taxon>
        <taxon>Clostridiaceae</taxon>
        <taxon>Anoxynatronum</taxon>
    </lineage>
</organism>
<dbReference type="CDD" id="cd00093">
    <property type="entry name" value="HTH_XRE"/>
    <property type="match status" value="1"/>
</dbReference>